<dbReference type="SUPFAM" id="SSF48403">
    <property type="entry name" value="Ankyrin repeat"/>
    <property type="match status" value="1"/>
</dbReference>
<sequence>MTLGDGDGISAQEMVEFSILTPLIFRLDFPATANEKVPALFGCPCVWSHVPLYGDAQEKRRYHHALAKPNAPGITRRLPSEIILCIVDALFDLYAKEVSLGYEKYWESSCLPYETEKMCPFCMLPRFDVWRDVANLAASCRALYELITPVLYRRDAEQNHSSALLISAKRGNVRALKLALENGANADADDHTMPLQWTNECFRYCEHCEYQVWWREPRRLDMSALHWAALCGREDVLVILLNHKAGVGPNKRAVVQPGLDAGNYGSLPYVEDYCDEYNASFPCLALQTTMGYNPVSSHGANALYFLLGTGRMRAHEKTVDMARLLVDAGSSLTTHEAAELHALHQAAAYDNAELVQFLLCQRKVDPNITDAAGNTPLHHHVDSRFRVEGGAKDTKTLSLLLKYGADPNLRNVDGLSPLDICLVTTLLGADRMKLSVLLARSGGTLRDRDLGLHRSRLTDEQREELNTAFEQARYSGRTEWTGSI</sequence>
<dbReference type="GeneID" id="73350021"/>
<evidence type="ECO:0000256" key="1">
    <source>
        <dbReference type="ARBA" id="ARBA00022737"/>
    </source>
</evidence>
<name>A0A9Q8T995_9PEZI</name>
<feature type="repeat" description="ANK" evidence="3">
    <location>
        <begin position="159"/>
        <end position="191"/>
    </location>
</feature>
<dbReference type="InterPro" id="IPR036770">
    <property type="entry name" value="Ankyrin_rpt-contain_sf"/>
</dbReference>
<evidence type="ECO:0008006" key="6">
    <source>
        <dbReference type="Google" id="ProtNLM"/>
    </source>
</evidence>
<evidence type="ECO:0000256" key="3">
    <source>
        <dbReference type="PROSITE-ProRule" id="PRU00023"/>
    </source>
</evidence>
<keyword evidence="1" id="KW-0677">Repeat</keyword>
<dbReference type="RefSeq" id="XP_049152158.1">
    <property type="nucleotide sequence ID" value="XM_049295011.1"/>
</dbReference>
<proteinExistence type="predicted"/>
<dbReference type="Pfam" id="PF00023">
    <property type="entry name" value="Ank"/>
    <property type="match status" value="1"/>
</dbReference>
<keyword evidence="5" id="KW-1185">Reference proteome</keyword>
<dbReference type="InterPro" id="IPR002110">
    <property type="entry name" value="Ankyrin_rpt"/>
</dbReference>
<evidence type="ECO:0000313" key="4">
    <source>
        <dbReference type="EMBL" id="UQC90557.1"/>
    </source>
</evidence>
<dbReference type="PANTHER" id="PTHR24126">
    <property type="entry name" value="ANKYRIN REPEAT, PH AND SEC7 DOMAIN CONTAINING PROTEIN SECG-RELATED"/>
    <property type="match status" value="1"/>
</dbReference>
<dbReference type="Pfam" id="PF13857">
    <property type="entry name" value="Ank_5"/>
    <property type="match status" value="1"/>
</dbReference>
<dbReference type="PANTHER" id="PTHR24126:SF14">
    <property type="entry name" value="ANK_REP_REGION DOMAIN-CONTAINING PROTEIN"/>
    <property type="match status" value="1"/>
</dbReference>
<dbReference type="Proteomes" id="UP000830671">
    <property type="component" value="Chromosome 9"/>
</dbReference>
<dbReference type="SMART" id="SM00248">
    <property type="entry name" value="ANK"/>
    <property type="match status" value="5"/>
</dbReference>
<keyword evidence="2 3" id="KW-0040">ANK repeat</keyword>
<evidence type="ECO:0000256" key="2">
    <source>
        <dbReference type="ARBA" id="ARBA00023043"/>
    </source>
</evidence>
<dbReference type="KEGG" id="clup:CLUP02_16087"/>
<dbReference type="EMBL" id="CP019481">
    <property type="protein sequence ID" value="UQC90557.1"/>
    <property type="molecule type" value="Genomic_DNA"/>
</dbReference>
<protein>
    <recommendedName>
        <fullName evidence="6">Ankyrin repeat protein</fullName>
    </recommendedName>
</protein>
<gene>
    <name evidence="4" type="ORF">CLUP02_16087</name>
</gene>
<reference evidence="4" key="1">
    <citation type="journal article" date="2021" name="Mol. Plant Microbe Interact.">
        <title>Complete Genome Sequence of the Plant-Pathogenic Fungus Colletotrichum lupini.</title>
        <authorList>
            <person name="Baroncelli R."/>
            <person name="Pensec F."/>
            <person name="Da Lio D."/>
            <person name="Boufleur T."/>
            <person name="Vicente I."/>
            <person name="Sarrocco S."/>
            <person name="Picot A."/>
            <person name="Baraldi E."/>
            <person name="Sukno S."/>
            <person name="Thon M."/>
            <person name="Le Floch G."/>
        </authorList>
    </citation>
    <scope>NUCLEOTIDE SEQUENCE</scope>
    <source>
        <strain evidence="4">IMI 504893</strain>
    </source>
</reference>
<dbReference type="PROSITE" id="PS50088">
    <property type="entry name" value="ANK_REPEAT"/>
    <property type="match status" value="1"/>
</dbReference>
<accession>A0A9Q8T995</accession>
<dbReference type="AlphaFoldDB" id="A0A9Q8T995"/>
<organism evidence="4 5">
    <name type="scientific">Colletotrichum lupini</name>
    <dbReference type="NCBI Taxonomy" id="145971"/>
    <lineage>
        <taxon>Eukaryota</taxon>
        <taxon>Fungi</taxon>
        <taxon>Dikarya</taxon>
        <taxon>Ascomycota</taxon>
        <taxon>Pezizomycotina</taxon>
        <taxon>Sordariomycetes</taxon>
        <taxon>Hypocreomycetidae</taxon>
        <taxon>Glomerellales</taxon>
        <taxon>Glomerellaceae</taxon>
        <taxon>Colletotrichum</taxon>
        <taxon>Colletotrichum acutatum species complex</taxon>
    </lineage>
</organism>
<evidence type="ECO:0000313" key="5">
    <source>
        <dbReference type="Proteomes" id="UP000830671"/>
    </source>
</evidence>
<dbReference type="Gene3D" id="1.25.40.20">
    <property type="entry name" value="Ankyrin repeat-containing domain"/>
    <property type="match status" value="2"/>
</dbReference>